<keyword evidence="4" id="KW-0479">Metal-binding</keyword>
<comment type="catalytic activity">
    <reaction evidence="4">
        <text>[thioredoxin]-disulfide + sulfite + AMP + 2 H(+) = adenosine 5'-phosphosulfate + [thioredoxin]-dithiol</text>
        <dbReference type="Rhea" id="RHEA:21976"/>
        <dbReference type="Rhea" id="RHEA-COMP:10698"/>
        <dbReference type="Rhea" id="RHEA-COMP:10700"/>
        <dbReference type="ChEBI" id="CHEBI:15378"/>
        <dbReference type="ChEBI" id="CHEBI:17359"/>
        <dbReference type="ChEBI" id="CHEBI:29950"/>
        <dbReference type="ChEBI" id="CHEBI:50058"/>
        <dbReference type="ChEBI" id="CHEBI:58243"/>
        <dbReference type="ChEBI" id="CHEBI:456215"/>
        <dbReference type="EC" id="1.8.4.10"/>
    </reaction>
</comment>
<dbReference type="GO" id="GO:0004604">
    <property type="term" value="F:phosphoadenylyl-sulfate reductase (thioredoxin) activity"/>
    <property type="evidence" value="ECO:0007669"/>
    <property type="project" value="UniProtKB-EC"/>
</dbReference>
<dbReference type="RefSeq" id="WP_265765743.1">
    <property type="nucleotide sequence ID" value="NZ_JAGGJA010000005.1"/>
</dbReference>
<dbReference type="InterPro" id="IPR002500">
    <property type="entry name" value="PAPS_reduct_dom"/>
</dbReference>
<comment type="subcellular location">
    <subcellularLocation>
        <location evidence="4">Cytoplasm</location>
    </subcellularLocation>
</comment>
<dbReference type="Gene3D" id="3.40.50.620">
    <property type="entry name" value="HUPs"/>
    <property type="match status" value="1"/>
</dbReference>
<evidence type="ECO:0000256" key="4">
    <source>
        <dbReference type="HAMAP-Rule" id="MF_00063"/>
    </source>
</evidence>
<evidence type="ECO:0000259" key="5">
    <source>
        <dbReference type="Pfam" id="PF01507"/>
    </source>
</evidence>
<feature type="domain" description="Phosphoadenosine phosphosulphate reductase" evidence="5">
    <location>
        <begin position="33"/>
        <end position="198"/>
    </location>
</feature>
<comment type="function">
    <text evidence="4">Catalyzes the formation of sulfite from adenosine 5'-phosphosulfate (APS) using thioredoxin as an electron donor.</text>
</comment>
<sequence length="219" mass="25402">MYLVNKEKINRSLSAKIVDARVAQIFNSFEDVLVTSSFGTTSVVLLHLVSRIKPDWPIYFIDTGYHFEETLSYKRRLTRLLDLNVIDLHPDSSSHEATEKEQLWIKDSDKCCKINKLAPIEQIKKKHKVWMSGLIGFQNRHRSTLKIIDEKDEILKFYPLIDWNSSLVEEYITSHSLPQHPLKEQGYHSVGCTHCTVPGVGREGRWNNQVKTECGLHQR</sequence>
<feature type="binding site" evidence="4">
    <location>
        <position position="195"/>
    </location>
    <ligand>
        <name>[4Fe-4S] cluster</name>
        <dbReference type="ChEBI" id="CHEBI:49883"/>
    </ligand>
</feature>
<reference evidence="6 7" key="1">
    <citation type="submission" date="2021-03" db="EMBL/GenBank/DDBJ databases">
        <title>Aliifodinibius sp. nov., a new bacterium isolated from saline soil.</title>
        <authorList>
            <person name="Galisteo C."/>
            <person name="De La Haba R."/>
            <person name="Sanchez-Porro C."/>
            <person name="Ventosa A."/>
        </authorList>
    </citation>
    <scope>NUCLEOTIDE SEQUENCE [LARGE SCALE GENOMIC DNA]</scope>
    <source>
        <strain evidence="6 7">1BSP15-2V2</strain>
    </source>
</reference>
<keyword evidence="2 4" id="KW-0560">Oxidoreductase</keyword>
<dbReference type="Pfam" id="PF01507">
    <property type="entry name" value="PAPS_reduct"/>
    <property type="match status" value="1"/>
</dbReference>
<dbReference type="EC" id="1.8.4.10" evidence="4"/>
<dbReference type="HAMAP" id="MF_00063">
    <property type="entry name" value="CysH"/>
    <property type="match status" value="1"/>
</dbReference>
<dbReference type="PANTHER" id="PTHR46509">
    <property type="entry name" value="PHOSPHOADENOSINE PHOSPHOSULFATE REDUCTASE"/>
    <property type="match status" value="1"/>
</dbReference>
<dbReference type="SUPFAM" id="SSF52402">
    <property type="entry name" value="Adenine nucleotide alpha hydrolases-like"/>
    <property type="match status" value="1"/>
</dbReference>
<protein>
    <recommendedName>
        <fullName evidence="4">Adenosine 5'-phosphosulfate reductase</fullName>
        <shortName evidence="4">APS reductase</shortName>
        <ecNumber evidence="4">1.8.4.10</ecNumber>
    </recommendedName>
    <alternativeName>
        <fullName evidence="4">5'-adenylylsulfate reductase</fullName>
    </alternativeName>
    <alternativeName>
        <fullName evidence="4">Thioredoxin-dependent 5'-adenylylsulfate reductase</fullName>
    </alternativeName>
</protein>
<keyword evidence="4" id="KW-0411">Iron-sulfur</keyword>
<comment type="caution">
    <text evidence="6">The sequence shown here is derived from an EMBL/GenBank/DDBJ whole genome shotgun (WGS) entry which is preliminary data.</text>
</comment>
<dbReference type="PANTHER" id="PTHR46509:SF1">
    <property type="entry name" value="PHOSPHOADENOSINE PHOSPHOSULFATE REDUCTASE"/>
    <property type="match status" value="1"/>
</dbReference>
<dbReference type="InterPro" id="IPR014729">
    <property type="entry name" value="Rossmann-like_a/b/a_fold"/>
</dbReference>
<keyword evidence="4" id="KW-0963">Cytoplasm</keyword>
<organism evidence="6 7">
    <name type="scientific">Fodinibius salsisoli</name>
    <dbReference type="NCBI Taxonomy" id="2820877"/>
    <lineage>
        <taxon>Bacteria</taxon>
        <taxon>Pseudomonadati</taxon>
        <taxon>Balneolota</taxon>
        <taxon>Balneolia</taxon>
        <taxon>Balneolales</taxon>
        <taxon>Balneolaceae</taxon>
        <taxon>Fodinibius</taxon>
    </lineage>
</organism>
<dbReference type="InterPro" id="IPR004511">
    <property type="entry name" value="PAPS/APS_Rdtase"/>
</dbReference>
<dbReference type="NCBIfam" id="TIGR00434">
    <property type="entry name" value="cysH"/>
    <property type="match status" value="1"/>
</dbReference>
<gene>
    <name evidence="4" type="primary">cysH</name>
    <name evidence="6" type="ORF">J6I44_08980</name>
</gene>
<name>A0ABT3PNE2_9BACT</name>
<dbReference type="NCBIfam" id="NF002537">
    <property type="entry name" value="PRK02090.1"/>
    <property type="match status" value="1"/>
</dbReference>
<accession>A0ABT3PNE2</accession>
<evidence type="ECO:0000256" key="1">
    <source>
        <dbReference type="ARBA" id="ARBA00009732"/>
    </source>
</evidence>
<dbReference type="PIRSF" id="PIRSF000857">
    <property type="entry name" value="PAPS_reductase"/>
    <property type="match status" value="1"/>
</dbReference>
<keyword evidence="4" id="KW-0408">Iron</keyword>
<feature type="binding site" evidence="4">
    <location>
        <position position="111"/>
    </location>
    <ligand>
        <name>[4Fe-4S] cluster</name>
        <dbReference type="ChEBI" id="CHEBI:49883"/>
    </ligand>
</feature>
<dbReference type="Proteomes" id="UP001207918">
    <property type="component" value="Unassembled WGS sequence"/>
</dbReference>
<feature type="binding site" evidence="4">
    <location>
        <position position="192"/>
    </location>
    <ligand>
        <name>[4Fe-4S] cluster</name>
        <dbReference type="ChEBI" id="CHEBI:49883"/>
    </ligand>
</feature>
<evidence type="ECO:0000256" key="3">
    <source>
        <dbReference type="ARBA" id="ARBA00024327"/>
    </source>
</evidence>
<proteinExistence type="inferred from homology"/>
<feature type="binding site" evidence="4">
    <location>
        <position position="112"/>
    </location>
    <ligand>
        <name>[4Fe-4S] cluster</name>
        <dbReference type="ChEBI" id="CHEBI:49883"/>
    </ligand>
</feature>
<keyword evidence="7" id="KW-1185">Reference proteome</keyword>
<evidence type="ECO:0000313" key="6">
    <source>
        <dbReference type="EMBL" id="MCW9706989.1"/>
    </source>
</evidence>
<evidence type="ECO:0000256" key="2">
    <source>
        <dbReference type="ARBA" id="ARBA00023002"/>
    </source>
</evidence>
<comment type="cofactor">
    <cofactor evidence="4">
        <name>[4Fe-4S] cluster</name>
        <dbReference type="ChEBI" id="CHEBI:49883"/>
    </cofactor>
    <text evidence="4">Binds 1 [4Fe-4S] cluster per subunit.</text>
</comment>
<comment type="similarity">
    <text evidence="1 4">Belongs to the PAPS reductase family. CysH subfamily.</text>
</comment>
<evidence type="ECO:0000313" key="7">
    <source>
        <dbReference type="Proteomes" id="UP001207918"/>
    </source>
</evidence>
<comment type="pathway">
    <text evidence="3 4">Sulfur metabolism; hydrogen sulfide biosynthesis; sulfite from sulfate.</text>
</comment>
<dbReference type="EMBL" id="JAGGJA010000005">
    <property type="protein sequence ID" value="MCW9706989.1"/>
    <property type="molecule type" value="Genomic_DNA"/>
</dbReference>
<feature type="active site" description="Nucleophile; cysteine thiosulfonate intermediate" evidence="4">
    <location>
        <position position="214"/>
    </location>
</feature>